<name>A0AB34IS31_PRYPA</name>
<dbReference type="Proteomes" id="UP001515480">
    <property type="component" value="Unassembled WGS sequence"/>
</dbReference>
<evidence type="ECO:0000313" key="1">
    <source>
        <dbReference type="EMBL" id="KAL1504987.1"/>
    </source>
</evidence>
<gene>
    <name evidence="1" type="ORF">AB1Y20_008752</name>
</gene>
<reference evidence="1 2" key="1">
    <citation type="journal article" date="2024" name="Science">
        <title>Giant polyketide synthase enzymes in the biosynthesis of giant marine polyether toxins.</title>
        <authorList>
            <person name="Fallon T.R."/>
            <person name="Shende V.V."/>
            <person name="Wierzbicki I.H."/>
            <person name="Pendleton A.L."/>
            <person name="Watervoot N.F."/>
            <person name="Auber R.P."/>
            <person name="Gonzalez D.J."/>
            <person name="Wisecaver J.H."/>
            <person name="Moore B.S."/>
        </authorList>
    </citation>
    <scope>NUCLEOTIDE SEQUENCE [LARGE SCALE GENOMIC DNA]</scope>
    <source>
        <strain evidence="1 2">12B1</strain>
    </source>
</reference>
<comment type="caution">
    <text evidence="1">The sequence shown here is derived from an EMBL/GenBank/DDBJ whole genome shotgun (WGS) entry which is preliminary data.</text>
</comment>
<sequence>MHTLSGASGVAIARLLPHLTSTHVGEAAALVERARQELVLGPSELIAALMFAQPLVKAWPEHWRFAYLIGLDLGMKYLHDGFFIADIREFVVEDFTLAQLKMGESKAFGMVEWSGVHGRFFAFRNALASVAVERPARLPESQYGQLGRSCLLDDDDEDSGVHVLVVTRAEAETDLCEAALTANPEALVSTCSSLQVAVELMKQCYHDGTRVNLLCVDAELLGPAKCTTFESAVLEIIAKSQSFCQQIEPRDVLSNFACKPLVVAISTAVLDMAFPLNAEAESVCDCVMPAHLASTLLRILMDISEV</sequence>
<organism evidence="1 2">
    <name type="scientific">Prymnesium parvum</name>
    <name type="common">Toxic golden alga</name>
    <dbReference type="NCBI Taxonomy" id="97485"/>
    <lineage>
        <taxon>Eukaryota</taxon>
        <taxon>Haptista</taxon>
        <taxon>Haptophyta</taxon>
        <taxon>Prymnesiophyceae</taxon>
        <taxon>Prymnesiales</taxon>
        <taxon>Prymnesiaceae</taxon>
        <taxon>Prymnesium</taxon>
    </lineage>
</organism>
<dbReference type="EMBL" id="JBGBPQ010000019">
    <property type="protein sequence ID" value="KAL1504987.1"/>
    <property type="molecule type" value="Genomic_DNA"/>
</dbReference>
<keyword evidence="2" id="KW-1185">Reference proteome</keyword>
<dbReference type="AlphaFoldDB" id="A0AB34IS31"/>
<accession>A0AB34IS31</accession>
<protein>
    <submittedName>
        <fullName evidence="1">Uncharacterized protein</fullName>
    </submittedName>
</protein>
<proteinExistence type="predicted"/>
<evidence type="ECO:0000313" key="2">
    <source>
        <dbReference type="Proteomes" id="UP001515480"/>
    </source>
</evidence>